<organism evidence="2 3">
    <name type="scientific">Hyunsoonleella aestuarii</name>
    <dbReference type="NCBI Taxonomy" id="912802"/>
    <lineage>
        <taxon>Bacteria</taxon>
        <taxon>Pseudomonadati</taxon>
        <taxon>Bacteroidota</taxon>
        <taxon>Flavobacteriia</taxon>
        <taxon>Flavobacteriales</taxon>
        <taxon>Flavobacteriaceae</taxon>
    </lineage>
</organism>
<dbReference type="Pfam" id="PF07661">
    <property type="entry name" value="MORN_2"/>
    <property type="match status" value="2"/>
</dbReference>
<dbReference type="SUPFAM" id="SSF82185">
    <property type="entry name" value="Histone H3 K4-specific methyltransferase SET7/9 N-terminal domain"/>
    <property type="match status" value="1"/>
</dbReference>
<proteinExistence type="predicted"/>
<feature type="signal peptide" evidence="1">
    <location>
        <begin position="1"/>
        <end position="17"/>
    </location>
</feature>
<feature type="chain" id="PRO_5045235061" description="MORN repeat variant" evidence="1">
    <location>
        <begin position="18"/>
        <end position="499"/>
    </location>
</feature>
<protein>
    <recommendedName>
        <fullName evidence="4">MORN repeat variant</fullName>
    </recommendedName>
</protein>
<name>A0ABP8EAR2_9FLAO</name>
<evidence type="ECO:0008006" key="4">
    <source>
        <dbReference type="Google" id="ProtNLM"/>
    </source>
</evidence>
<dbReference type="Gene3D" id="3.90.930.1">
    <property type="match status" value="2"/>
</dbReference>
<evidence type="ECO:0000256" key="1">
    <source>
        <dbReference type="SAM" id="SignalP"/>
    </source>
</evidence>
<comment type="caution">
    <text evidence="2">The sequence shown here is derived from an EMBL/GenBank/DDBJ whole genome shotgun (WGS) entry which is preliminary data.</text>
</comment>
<sequence length="499" mass="56906">MKKILLLLLFVPTFLIGQSKQVNDTVSSNQLIKKGDLTYKISANKPFTGVQVETLPNGEVSSETHFENGSISLAKTFNNDVIYSIAEYSPESINKFTFYFKSGIKRFERIYDKASRVTSETTWYSDGSKKVEKIYPSAHPMPGTAISLPDEELLLEAMVSKDTLNQDDYFAYEKANNEPFTGVVTFSGELNFNRSKREIFIPHDSYVSAVTFVSGKINGQYTTWFKKNGKKKSELTVTGERARIKGNGPYTHWYPNGQIAITGISKNGKRSGNRTTWHKNGQIKSESYFEFGEPVGTVMAWNENGEKSLEVVYSDGIEIKRIERDKNGNIVKEWPEVDEDNFGLKIFVDNFMTILKTENYDALRKLFASKEESVPVLLKIKEEKPFNEMLESINASWDENVSEKINDIEDQLREHNPVEMLREYNVFYSYNLINDDNSNEKVSWPKSINYDISTATIVIAKIAITHKVVPLKLVLSLCYINNKWCFIATDSANIIQVTY</sequence>
<keyword evidence="1" id="KW-0732">Signal</keyword>
<reference evidence="3" key="1">
    <citation type="journal article" date="2019" name="Int. J. Syst. Evol. Microbiol.">
        <title>The Global Catalogue of Microorganisms (GCM) 10K type strain sequencing project: providing services to taxonomists for standard genome sequencing and annotation.</title>
        <authorList>
            <consortium name="The Broad Institute Genomics Platform"/>
            <consortium name="The Broad Institute Genome Sequencing Center for Infectious Disease"/>
            <person name="Wu L."/>
            <person name="Ma J."/>
        </authorList>
    </citation>
    <scope>NUCLEOTIDE SEQUENCE [LARGE SCALE GENOMIC DNA]</scope>
    <source>
        <strain evidence="3">JCM 17452</strain>
    </source>
</reference>
<evidence type="ECO:0000313" key="2">
    <source>
        <dbReference type="EMBL" id="GAA4269323.1"/>
    </source>
</evidence>
<dbReference type="RefSeq" id="WP_139000766.1">
    <property type="nucleotide sequence ID" value="NZ_BAABAV010000001.1"/>
</dbReference>
<gene>
    <name evidence="2" type="ORF">GCM10022257_14240</name>
</gene>
<dbReference type="InterPro" id="IPR011652">
    <property type="entry name" value="MORN_2"/>
</dbReference>
<accession>A0ABP8EAR2</accession>
<dbReference type="EMBL" id="BAABAV010000001">
    <property type="protein sequence ID" value="GAA4269323.1"/>
    <property type="molecule type" value="Genomic_DNA"/>
</dbReference>
<evidence type="ECO:0000313" key="3">
    <source>
        <dbReference type="Proteomes" id="UP001500027"/>
    </source>
</evidence>
<keyword evidence="3" id="KW-1185">Reference proteome</keyword>
<dbReference type="Proteomes" id="UP001500027">
    <property type="component" value="Unassembled WGS sequence"/>
</dbReference>